<dbReference type="PROSITE" id="PS51186">
    <property type="entry name" value="GNAT"/>
    <property type="match status" value="1"/>
</dbReference>
<dbReference type="Proteomes" id="UP000466130">
    <property type="component" value="Unassembled WGS sequence"/>
</dbReference>
<dbReference type="InterPro" id="IPR000182">
    <property type="entry name" value="GNAT_dom"/>
</dbReference>
<name>A0ABQ6X7N9_9GAMM</name>
<feature type="domain" description="N-acetyltransferase" evidence="5">
    <location>
        <begin position="14"/>
        <end position="162"/>
    </location>
</feature>
<keyword evidence="3" id="KW-0808">Transferase</keyword>
<reference evidence="6 7" key="1">
    <citation type="submission" date="2019-09" db="EMBL/GenBank/DDBJ databases">
        <title>The Halomonas whole genome shotgun (WGS).</title>
        <authorList>
            <person name="Xie Z."/>
        </authorList>
    </citation>
    <scope>NUCLEOTIDE SEQUENCE [LARGE SCALE GENOMIC DNA]</scope>
    <source>
        <strain evidence="6 7">NBT06E8</strain>
    </source>
</reference>
<gene>
    <name evidence="6" type="primary">rimI</name>
    <name evidence="6" type="ORF">F1978_11335</name>
</gene>
<dbReference type="SUPFAM" id="SSF55729">
    <property type="entry name" value="Acyl-CoA N-acyltransferases (Nat)"/>
    <property type="match status" value="1"/>
</dbReference>
<evidence type="ECO:0000256" key="2">
    <source>
        <dbReference type="ARBA" id="ARBA00022490"/>
    </source>
</evidence>
<dbReference type="PANTHER" id="PTHR43420:SF44">
    <property type="entry name" value="ACETYLTRANSFERASE YPEA"/>
    <property type="match status" value="1"/>
</dbReference>
<dbReference type="InterPro" id="IPR050680">
    <property type="entry name" value="YpeA/RimI_acetyltransf"/>
</dbReference>
<organism evidence="6 7">
    <name type="scientific">Vreelandella piezotolerans</name>
    <dbReference type="NCBI Taxonomy" id="2609667"/>
    <lineage>
        <taxon>Bacteria</taxon>
        <taxon>Pseudomonadati</taxon>
        <taxon>Pseudomonadota</taxon>
        <taxon>Gammaproteobacteria</taxon>
        <taxon>Oceanospirillales</taxon>
        <taxon>Halomonadaceae</taxon>
        <taxon>Vreelandella</taxon>
    </lineage>
</organism>
<keyword evidence="4" id="KW-0012">Acyltransferase</keyword>
<evidence type="ECO:0000256" key="1">
    <source>
        <dbReference type="ARBA" id="ARBA00005395"/>
    </source>
</evidence>
<evidence type="ECO:0000313" key="7">
    <source>
        <dbReference type="Proteomes" id="UP000466130"/>
    </source>
</evidence>
<dbReference type="NCBIfam" id="TIGR01575">
    <property type="entry name" value="rimI"/>
    <property type="match status" value="1"/>
</dbReference>
<evidence type="ECO:0000256" key="3">
    <source>
        <dbReference type="ARBA" id="ARBA00022679"/>
    </source>
</evidence>
<dbReference type="InterPro" id="IPR006464">
    <property type="entry name" value="AcTrfase_RimI/Ard1"/>
</dbReference>
<keyword evidence="2" id="KW-0963">Cytoplasm</keyword>
<dbReference type="Pfam" id="PF00583">
    <property type="entry name" value="Acetyltransf_1"/>
    <property type="match status" value="1"/>
</dbReference>
<evidence type="ECO:0000313" key="6">
    <source>
        <dbReference type="EMBL" id="KAE8438034.1"/>
    </source>
</evidence>
<evidence type="ECO:0000259" key="5">
    <source>
        <dbReference type="PROSITE" id="PS51186"/>
    </source>
</evidence>
<keyword evidence="7" id="KW-1185">Reference proteome</keyword>
<dbReference type="CDD" id="cd04301">
    <property type="entry name" value="NAT_SF"/>
    <property type="match status" value="1"/>
</dbReference>
<dbReference type="InterPro" id="IPR016181">
    <property type="entry name" value="Acyl_CoA_acyltransferase"/>
</dbReference>
<evidence type="ECO:0000256" key="4">
    <source>
        <dbReference type="ARBA" id="ARBA00023315"/>
    </source>
</evidence>
<sequence length="162" mass="17626">MAAFGGFRQAVGRCVIERLRPDHRAPLLKLEALAQSGASGQQLAEALADDQTWVLGDWQGDVLAGYAVIAQLPFDAELQAIGVRPECQGQGRARRLLGEVITLATHWQAERLLLEVRASNLRAIALYRQAGFQEDGRRKGYYPAADGATGREDALLMSRALA</sequence>
<protein>
    <submittedName>
        <fullName evidence="6">Ribosomal-protein-alanine N-acetyltransferase</fullName>
    </submittedName>
</protein>
<comment type="similarity">
    <text evidence="1">Belongs to the acetyltransferase family. RimI subfamily.</text>
</comment>
<proteinExistence type="inferred from homology"/>
<dbReference type="Gene3D" id="3.40.630.30">
    <property type="match status" value="1"/>
</dbReference>
<dbReference type="PANTHER" id="PTHR43420">
    <property type="entry name" value="ACETYLTRANSFERASE"/>
    <property type="match status" value="1"/>
</dbReference>
<dbReference type="EMBL" id="VWRT01000011">
    <property type="protein sequence ID" value="KAE8438034.1"/>
    <property type="molecule type" value="Genomic_DNA"/>
</dbReference>
<accession>A0ABQ6X7N9</accession>
<comment type="caution">
    <text evidence="6">The sequence shown here is derived from an EMBL/GenBank/DDBJ whole genome shotgun (WGS) entry which is preliminary data.</text>
</comment>